<dbReference type="Pfam" id="PF02784">
    <property type="entry name" value="Orn_Arg_deC_N"/>
    <property type="match status" value="1"/>
</dbReference>
<dbReference type="InterPro" id="IPR022644">
    <property type="entry name" value="De-COase2_N"/>
</dbReference>
<dbReference type="EMBL" id="LZPO01045826">
    <property type="protein sequence ID" value="OBS73496.1"/>
    <property type="molecule type" value="Genomic_DNA"/>
</dbReference>
<dbReference type="InterPro" id="IPR029066">
    <property type="entry name" value="PLP-binding_barrel"/>
</dbReference>
<proteinExistence type="predicted"/>
<protein>
    <recommendedName>
        <fullName evidence="2">ornithine decarboxylase</fullName>
        <ecNumber evidence="2">4.1.1.17</ecNumber>
    </recommendedName>
</protein>
<dbReference type="PANTHER" id="PTHR11482">
    <property type="entry name" value="ARGININE/DIAMINOPIMELATE/ORNITHINE DECARBOXYLASE"/>
    <property type="match status" value="1"/>
</dbReference>
<dbReference type="Proteomes" id="UP000092124">
    <property type="component" value="Unassembled WGS sequence"/>
</dbReference>
<dbReference type="InterPro" id="IPR009006">
    <property type="entry name" value="Ala_racemase/Decarboxylase_C"/>
</dbReference>
<dbReference type="GO" id="GO:0004586">
    <property type="term" value="F:ornithine decarboxylase activity"/>
    <property type="evidence" value="ECO:0007669"/>
    <property type="project" value="UniProtKB-EC"/>
</dbReference>
<dbReference type="OrthoDB" id="9759117at2759"/>
<sequence length="141" mass="15560">MRLAIDVSPFHVGFLQALSDACCVFDMGTEVGFSMYLLDIGGGFPGSEDTKFKFEEITSVINPALDKYFLPDSGVTVIAVTGRYYVASAFTLVVNTIAKNTVWKEQTSSDDEDESSEKTFMYYVNDGVYGSFNCILYNPTT</sequence>
<dbReference type="InterPro" id="IPR002433">
    <property type="entry name" value="Orn_de-COase"/>
</dbReference>
<dbReference type="EC" id="4.1.1.17" evidence="2"/>
<dbReference type="AlphaFoldDB" id="A0A1A6H595"/>
<organism evidence="5 6">
    <name type="scientific">Neotoma lepida</name>
    <name type="common">Desert woodrat</name>
    <dbReference type="NCBI Taxonomy" id="56216"/>
    <lineage>
        <taxon>Eukaryota</taxon>
        <taxon>Metazoa</taxon>
        <taxon>Chordata</taxon>
        <taxon>Craniata</taxon>
        <taxon>Vertebrata</taxon>
        <taxon>Euteleostomi</taxon>
        <taxon>Mammalia</taxon>
        <taxon>Eutheria</taxon>
        <taxon>Euarchontoglires</taxon>
        <taxon>Glires</taxon>
        <taxon>Rodentia</taxon>
        <taxon>Myomorpha</taxon>
        <taxon>Muroidea</taxon>
        <taxon>Cricetidae</taxon>
        <taxon>Neotominae</taxon>
        <taxon>Neotoma</taxon>
    </lineage>
</organism>
<evidence type="ECO:0000313" key="6">
    <source>
        <dbReference type="Proteomes" id="UP000092124"/>
    </source>
</evidence>
<keyword evidence="6" id="KW-1185">Reference proteome</keyword>
<dbReference type="STRING" id="56216.A0A1A6H595"/>
<evidence type="ECO:0000259" key="4">
    <source>
        <dbReference type="Pfam" id="PF02784"/>
    </source>
</evidence>
<accession>A0A1A6H595</accession>
<evidence type="ECO:0000256" key="1">
    <source>
        <dbReference type="ARBA" id="ARBA00034115"/>
    </source>
</evidence>
<dbReference type="GO" id="GO:0005737">
    <property type="term" value="C:cytoplasm"/>
    <property type="evidence" value="ECO:0007669"/>
    <property type="project" value="TreeGrafter"/>
</dbReference>
<gene>
    <name evidence="5" type="ORF">A6R68_15966</name>
</gene>
<comment type="pathway">
    <text evidence="1">Amine and polyamine biosynthesis; putrescine biosynthesis via L-ornithine pathway; putrescine from L-ornithine: step 1/1.</text>
</comment>
<dbReference type="Gene3D" id="3.20.20.10">
    <property type="entry name" value="Alanine racemase"/>
    <property type="match status" value="1"/>
</dbReference>
<name>A0A1A6H595_NEOLE</name>
<dbReference type="PANTHER" id="PTHR11482:SF42">
    <property type="entry name" value="ORNITHINE DECARBOXYLASE"/>
    <property type="match status" value="1"/>
</dbReference>
<dbReference type="GO" id="GO:0033387">
    <property type="term" value="P:putrescine biosynthetic process from arginine, via ornithine"/>
    <property type="evidence" value="ECO:0007669"/>
    <property type="project" value="TreeGrafter"/>
</dbReference>
<evidence type="ECO:0000313" key="5">
    <source>
        <dbReference type="EMBL" id="OBS73496.1"/>
    </source>
</evidence>
<reference evidence="5 6" key="1">
    <citation type="submission" date="2016-06" db="EMBL/GenBank/DDBJ databases">
        <title>The Draft Genome Sequence and Annotation of the Desert Woodrat Neotoma lepida.</title>
        <authorList>
            <person name="Campbell M."/>
            <person name="Oakeson K.F."/>
            <person name="Yandell M."/>
            <person name="Halpert J.R."/>
            <person name="Dearing D."/>
        </authorList>
    </citation>
    <scope>NUCLEOTIDE SEQUENCE [LARGE SCALE GENOMIC DNA]</scope>
    <source>
        <strain evidence="5">417</strain>
        <tissue evidence="5">Liver</tissue>
    </source>
</reference>
<comment type="catalytic activity">
    <reaction evidence="3">
        <text>L-ornithine + H(+) = putrescine + CO2</text>
        <dbReference type="Rhea" id="RHEA:22964"/>
        <dbReference type="ChEBI" id="CHEBI:15378"/>
        <dbReference type="ChEBI" id="CHEBI:16526"/>
        <dbReference type="ChEBI" id="CHEBI:46911"/>
        <dbReference type="ChEBI" id="CHEBI:326268"/>
        <dbReference type="EC" id="4.1.1.17"/>
    </reaction>
</comment>
<comment type="caution">
    <text evidence="5">The sequence shown here is derived from an EMBL/GenBank/DDBJ whole genome shotgun (WGS) entry which is preliminary data.</text>
</comment>
<evidence type="ECO:0000256" key="3">
    <source>
        <dbReference type="ARBA" id="ARBA00049127"/>
    </source>
</evidence>
<feature type="domain" description="Orn/DAP/Arg decarboxylase 2 N-terminal" evidence="4">
    <location>
        <begin position="13"/>
        <end position="87"/>
    </location>
</feature>
<dbReference type="SUPFAM" id="SSF51419">
    <property type="entry name" value="PLP-binding barrel"/>
    <property type="match status" value="1"/>
</dbReference>
<evidence type="ECO:0000256" key="2">
    <source>
        <dbReference type="ARBA" id="ARBA00034138"/>
    </source>
</evidence>
<dbReference type="SUPFAM" id="SSF50621">
    <property type="entry name" value="Alanine racemase C-terminal domain-like"/>
    <property type="match status" value="1"/>
</dbReference>
<dbReference type="Gene3D" id="2.40.37.10">
    <property type="entry name" value="Lyase, Ornithine Decarboxylase, Chain A, domain 1"/>
    <property type="match status" value="1"/>
</dbReference>